<dbReference type="FunFam" id="1.10.3720.10:FF:000004">
    <property type="entry name" value="Sulfate transport system permease protein CysT"/>
    <property type="match status" value="1"/>
</dbReference>
<keyword evidence="12" id="KW-1185">Reference proteome</keyword>
<feature type="transmembrane region" description="Helical" evidence="9">
    <location>
        <begin position="195"/>
        <end position="223"/>
    </location>
</feature>
<feature type="transmembrane region" description="Helical" evidence="9">
    <location>
        <begin position="243"/>
        <end position="266"/>
    </location>
</feature>
<accession>A0A348HCS3</accession>
<dbReference type="InterPro" id="IPR035906">
    <property type="entry name" value="MetI-like_sf"/>
</dbReference>
<evidence type="ECO:0000256" key="8">
    <source>
        <dbReference type="ARBA" id="ARBA00025323"/>
    </source>
</evidence>
<dbReference type="InterPro" id="IPR005667">
    <property type="entry name" value="Sulph_transpt2"/>
</dbReference>
<feature type="domain" description="ABC transmembrane type-1" evidence="10">
    <location>
        <begin position="63"/>
        <end position="266"/>
    </location>
</feature>
<dbReference type="InterPro" id="IPR000515">
    <property type="entry name" value="MetI-like"/>
</dbReference>
<sequence>MSNSTLLSTRRVLPGFTLSLGTTLLYAALILLLPLTSLIGQLSQLSWAEYWGVITDSRNIASYKVTVLTALAASVINVLTGLLLAWVLVRYRFPGRTLLDALIDLPFALPTAVAGITLATLYAPNGALGAWLAKVGITVSYSPLGIIMAMVFTSLPFVVRSVQPILEELPATLEEAAVSLGATERQTFWRALFPMVWPALLTGGALSLARSLGEYGAVIFIAGNTPYKTEVMSLAIVTQLEEYSYTNAAALASLVLASSLLLLLFINAWQARFFRRLHGGEA</sequence>
<dbReference type="AlphaFoldDB" id="A0A348HCS3"/>
<comment type="subcellular location">
    <subcellularLocation>
        <location evidence="1">Cell membrane</location>
        <topology evidence="1">Multi-pass membrane protein</topology>
    </subcellularLocation>
</comment>
<evidence type="ECO:0000256" key="6">
    <source>
        <dbReference type="ARBA" id="ARBA00023032"/>
    </source>
</evidence>
<dbReference type="EMBL" id="AP018933">
    <property type="protein sequence ID" value="BBG29425.1"/>
    <property type="molecule type" value="Genomic_DNA"/>
</dbReference>
<keyword evidence="4 9" id="KW-0812">Transmembrane</keyword>
<comment type="subunit">
    <text evidence="2">The complex is composed of two ATP-binding proteins (CysA), two transmembrane proteins (CysT and CysW) and a solute-binding protein (CysP).</text>
</comment>
<organism evidence="11 12">
    <name type="scientific">Zymobacter palmae</name>
    <dbReference type="NCBI Taxonomy" id="33074"/>
    <lineage>
        <taxon>Bacteria</taxon>
        <taxon>Pseudomonadati</taxon>
        <taxon>Pseudomonadota</taxon>
        <taxon>Gammaproteobacteria</taxon>
        <taxon>Oceanospirillales</taxon>
        <taxon>Halomonadaceae</taxon>
        <taxon>Zymobacter group</taxon>
        <taxon>Zymobacter</taxon>
    </lineage>
</organism>
<dbReference type="PANTHER" id="PTHR30406">
    <property type="entry name" value="SULFATE TRANSPORT SYSTEM PERMEASE PROTEIN"/>
    <property type="match status" value="1"/>
</dbReference>
<proteinExistence type="inferred from homology"/>
<comment type="function">
    <text evidence="9">Part of the ABC transporter complex (TC 3.A.1.6.1) involved in sulfate/thiosulfate import.</text>
</comment>
<reference evidence="11 12" key="1">
    <citation type="submission" date="2018-09" db="EMBL/GenBank/DDBJ databases">
        <title>Zymobacter palmae IAM14233 (=T109) whole genome analysis.</title>
        <authorList>
            <person name="Yanase H."/>
        </authorList>
    </citation>
    <scope>NUCLEOTIDE SEQUENCE [LARGE SCALE GENOMIC DNA]</scope>
    <source>
        <strain evidence="11 12">IAM14233</strain>
    </source>
</reference>
<dbReference type="KEGG" id="zpl:ZBT109_0647"/>
<feature type="transmembrane region" description="Helical" evidence="9">
    <location>
        <begin position="12"/>
        <end position="35"/>
    </location>
</feature>
<keyword evidence="7 9" id="KW-0472">Membrane</keyword>
<evidence type="ECO:0000256" key="7">
    <source>
        <dbReference type="ARBA" id="ARBA00023136"/>
    </source>
</evidence>
<feature type="transmembrane region" description="Helical" evidence="9">
    <location>
        <begin position="135"/>
        <end position="159"/>
    </location>
</feature>
<evidence type="ECO:0000256" key="9">
    <source>
        <dbReference type="RuleBase" id="RU366001"/>
    </source>
</evidence>
<evidence type="ECO:0000256" key="1">
    <source>
        <dbReference type="ARBA" id="ARBA00004651"/>
    </source>
</evidence>
<keyword evidence="5 9" id="KW-1133">Transmembrane helix</keyword>
<evidence type="ECO:0000259" key="10">
    <source>
        <dbReference type="PROSITE" id="PS50928"/>
    </source>
</evidence>
<dbReference type="PANTHER" id="PTHR30406:SF10">
    <property type="entry name" value="SULFATE TRANSPORT SYSTEM PERMEASE PROTEIN CYST"/>
    <property type="match status" value="1"/>
</dbReference>
<dbReference type="CDD" id="cd06261">
    <property type="entry name" value="TM_PBP2"/>
    <property type="match status" value="1"/>
</dbReference>
<dbReference type="GO" id="GO:0015419">
    <property type="term" value="F:ABC-type sulfate transporter activity"/>
    <property type="evidence" value="ECO:0007669"/>
    <property type="project" value="UniProtKB-UniRule"/>
</dbReference>
<dbReference type="NCBIfam" id="TIGR00969">
    <property type="entry name" value="3a0106s02"/>
    <property type="match status" value="1"/>
</dbReference>
<feature type="transmembrane region" description="Helical" evidence="9">
    <location>
        <begin position="101"/>
        <end position="123"/>
    </location>
</feature>
<dbReference type="Gene3D" id="1.10.3720.10">
    <property type="entry name" value="MetI-like"/>
    <property type="match status" value="1"/>
</dbReference>
<dbReference type="Proteomes" id="UP000267342">
    <property type="component" value="Chromosome"/>
</dbReference>
<keyword evidence="6 9" id="KW-0764">Sulfate transport</keyword>
<gene>
    <name evidence="11" type="ORF">ZBT109_0647</name>
</gene>
<dbReference type="Pfam" id="PF00528">
    <property type="entry name" value="BPD_transp_1"/>
    <property type="match status" value="1"/>
</dbReference>
<comment type="similarity">
    <text evidence="9">Belongs to the binding-protein-dependent transport system permease family. CysTW subfamily.</text>
</comment>
<evidence type="ECO:0000313" key="11">
    <source>
        <dbReference type="EMBL" id="BBG29425.1"/>
    </source>
</evidence>
<comment type="caution">
    <text evidence="9">Lacks conserved residue(s) required for the propagation of feature annotation.</text>
</comment>
<dbReference type="STRING" id="1123510.GCA_000620025_01963"/>
<evidence type="ECO:0000256" key="5">
    <source>
        <dbReference type="ARBA" id="ARBA00022989"/>
    </source>
</evidence>
<comment type="function">
    <text evidence="8">Part of the ABC transporter complex CysAWTP (TC 3.A.1.6.1) involved in sulfate/thiosulfate import. Probably responsible for the translocation of the substrate across the membrane.</text>
</comment>
<dbReference type="SUPFAM" id="SSF161098">
    <property type="entry name" value="MetI-like"/>
    <property type="match status" value="1"/>
</dbReference>
<name>A0A348HCS3_9GAMM</name>
<evidence type="ECO:0000313" key="12">
    <source>
        <dbReference type="Proteomes" id="UP000267342"/>
    </source>
</evidence>
<dbReference type="GO" id="GO:0005886">
    <property type="term" value="C:plasma membrane"/>
    <property type="evidence" value="ECO:0007669"/>
    <property type="project" value="UniProtKB-SubCell"/>
</dbReference>
<evidence type="ECO:0000256" key="2">
    <source>
        <dbReference type="ARBA" id="ARBA00011779"/>
    </source>
</evidence>
<keyword evidence="3 9" id="KW-0813">Transport</keyword>
<dbReference type="InterPro" id="IPR011865">
    <property type="entry name" value="CysT_permease"/>
</dbReference>
<feature type="transmembrane region" description="Helical" evidence="9">
    <location>
        <begin position="67"/>
        <end position="89"/>
    </location>
</feature>
<dbReference type="NCBIfam" id="TIGR02139">
    <property type="entry name" value="permease_CysT"/>
    <property type="match status" value="1"/>
</dbReference>
<dbReference type="PROSITE" id="PS50928">
    <property type="entry name" value="ABC_TM1"/>
    <property type="match status" value="1"/>
</dbReference>
<protein>
    <recommendedName>
        <fullName evidence="9">Sulfate transport system permease protein CysT</fullName>
    </recommendedName>
</protein>
<evidence type="ECO:0000256" key="3">
    <source>
        <dbReference type="ARBA" id="ARBA00022448"/>
    </source>
</evidence>
<dbReference type="RefSeq" id="WP_027705086.1">
    <property type="nucleotide sequence ID" value="NZ_AP018933.1"/>
</dbReference>
<evidence type="ECO:0000256" key="4">
    <source>
        <dbReference type="ARBA" id="ARBA00022692"/>
    </source>
</evidence>